<evidence type="ECO:0000313" key="1">
    <source>
        <dbReference type="EMBL" id="KAA3483304.1"/>
    </source>
</evidence>
<dbReference type="EMBL" id="SMMG02000002">
    <property type="protein sequence ID" value="KAA3483304.1"/>
    <property type="molecule type" value="Genomic_DNA"/>
</dbReference>
<evidence type="ECO:0000313" key="2">
    <source>
        <dbReference type="Proteomes" id="UP000325315"/>
    </source>
</evidence>
<name>A0A5B6WQ14_9ROSI</name>
<dbReference type="Proteomes" id="UP000325315">
    <property type="component" value="Unassembled WGS sequence"/>
</dbReference>
<reference evidence="2" key="1">
    <citation type="journal article" date="2019" name="Plant Biotechnol. J.">
        <title>Genome sequencing of the Australian wild diploid species Gossypium australe highlights disease resistance and delayed gland morphogenesis.</title>
        <authorList>
            <person name="Cai Y."/>
            <person name="Cai X."/>
            <person name="Wang Q."/>
            <person name="Wang P."/>
            <person name="Zhang Y."/>
            <person name="Cai C."/>
            <person name="Xu Y."/>
            <person name="Wang K."/>
            <person name="Zhou Z."/>
            <person name="Wang C."/>
            <person name="Geng S."/>
            <person name="Li B."/>
            <person name="Dong Q."/>
            <person name="Hou Y."/>
            <person name="Wang H."/>
            <person name="Ai P."/>
            <person name="Liu Z."/>
            <person name="Yi F."/>
            <person name="Sun M."/>
            <person name="An G."/>
            <person name="Cheng J."/>
            <person name="Zhang Y."/>
            <person name="Shi Q."/>
            <person name="Xie Y."/>
            <person name="Shi X."/>
            <person name="Chang Y."/>
            <person name="Huang F."/>
            <person name="Chen Y."/>
            <person name="Hong S."/>
            <person name="Mi L."/>
            <person name="Sun Q."/>
            <person name="Zhang L."/>
            <person name="Zhou B."/>
            <person name="Peng R."/>
            <person name="Zhang X."/>
            <person name="Liu F."/>
        </authorList>
    </citation>
    <scope>NUCLEOTIDE SEQUENCE [LARGE SCALE GENOMIC DNA]</scope>
    <source>
        <strain evidence="2">cv. PA1801</strain>
    </source>
</reference>
<protein>
    <submittedName>
        <fullName evidence="1">Uncharacterized protein</fullName>
    </submittedName>
</protein>
<comment type="caution">
    <text evidence="1">The sequence shown here is derived from an EMBL/GenBank/DDBJ whole genome shotgun (WGS) entry which is preliminary data.</text>
</comment>
<organism evidence="1 2">
    <name type="scientific">Gossypium australe</name>
    <dbReference type="NCBI Taxonomy" id="47621"/>
    <lineage>
        <taxon>Eukaryota</taxon>
        <taxon>Viridiplantae</taxon>
        <taxon>Streptophyta</taxon>
        <taxon>Embryophyta</taxon>
        <taxon>Tracheophyta</taxon>
        <taxon>Spermatophyta</taxon>
        <taxon>Magnoliopsida</taxon>
        <taxon>eudicotyledons</taxon>
        <taxon>Gunneridae</taxon>
        <taxon>Pentapetalae</taxon>
        <taxon>rosids</taxon>
        <taxon>malvids</taxon>
        <taxon>Malvales</taxon>
        <taxon>Malvaceae</taxon>
        <taxon>Malvoideae</taxon>
        <taxon>Gossypium</taxon>
    </lineage>
</organism>
<keyword evidence="2" id="KW-1185">Reference proteome</keyword>
<dbReference type="AlphaFoldDB" id="A0A5B6WQ14"/>
<proteinExistence type="predicted"/>
<accession>A0A5B6WQ14</accession>
<sequence>MSMAWILPLQLDPKQIWRISCQRPHKKRQLPSCFLQFVCDLCQYLRTMPEDMVAVSFRVVTSGTESYDYHFFILGQRATITTFLFLRLVKLSISINRPKQRYDPPLKFLLLTRHFSR</sequence>
<gene>
    <name evidence="1" type="ORF">EPI10_005489</name>
</gene>